<evidence type="ECO:0000313" key="2">
    <source>
        <dbReference type="EMBL" id="PIC20585.1"/>
    </source>
</evidence>
<sequence length="83" mass="9727">MRITFLCSRPSNEFNEITTAHEAVRSTDNQMSYLQRYDDSQQLYQSRNIQEKPKSANTPSTIDTTTRVNQEQGHFNTRAKREN</sequence>
<dbReference type="EMBL" id="PDUG01000006">
    <property type="protein sequence ID" value="PIC20585.1"/>
    <property type="molecule type" value="Genomic_DNA"/>
</dbReference>
<evidence type="ECO:0000256" key="1">
    <source>
        <dbReference type="SAM" id="MobiDB-lite"/>
    </source>
</evidence>
<protein>
    <submittedName>
        <fullName evidence="2">Uncharacterized protein</fullName>
    </submittedName>
</protein>
<name>A0A2G5SZP7_9PELO</name>
<reference evidence="3" key="1">
    <citation type="submission" date="2017-10" db="EMBL/GenBank/DDBJ databases">
        <title>Rapid genome shrinkage in a self-fertile nematode reveals novel sperm competition proteins.</title>
        <authorList>
            <person name="Yin D."/>
            <person name="Schwarz E.M."/>
            <person name="Thomas C.G."/>
            <person name="Felde R.L."/>
            <person name="Korf I.F."/>
            <person name="Cutter A.D."/>
            <person name="Schartner C.M."/>
            <person name="Ralston E.J."/>
            <person name="Meyer B.J."/>
            <person name="Haag E.S."/>
        </authorList>
    </citation>
    <scope>NUCLEOTIDE SEQUENCE [LARGE SCALE GENOMIC DNA]</scope>
    <source>
        <strain evidence="3">JU1422</strain>
    </source>
</reference>
<feature type="compositionally biased region" description="Polar residues" evidence="1">
    <location>
        <begin position="55"/>
        <end position="75"/>
    </location>
</feature>
<evidence type="ECO:0000313" key="3">
    <source>
        <dbReference type="Proteomes" id="UP000230233"/>
    </source>
</evidence>
<dbReference type="Proteomes" id="UP000230233">
    <property type="component" value="Chromosome X"/>
</dbReference>
<accession>A0A2G5SZP7</accession>
<dbReference type="AlphaFoldDB" id="A0A2G5SZP7"/>
<gene>
    <name evidence="2" type="primary">Cnig_chr_X.g25733</name>
    <name evidence="2" type="ORF">B9Z55_025733</name>
</gene>
<organism evidence="2 3">
    <name type="scientific">Caenorhabditis nigoni</name>
    <dbReference type="NCBI Taxonomy" id="1611254"/>
    <lineage>
        <taxon>Eukaryota</taxon>
        <taxon>Metazoa</taxon>
        <taxon>Ecdysozoa</taxon>
        <taxon>Nematoda</taxon>
        <taxon>Chromadorea</taxon>
        <taxon>Rhabditida</taxon>
        <taxon>Rhabditina</taxon>
        <taxon>Rhabditomorpha</taxon>
        <taxon>Rhabditoidea</taxon>
        <taxon>Rhabditidae</taxon>
        <taxon>Peloderinae</taxon>
        <taxon>Caenorhabditis</taxon>
    </lineage>
</organism>
<feature type="region of interest" description="Disordered" evidence="1">
    <location>
        <begin position="47"/>
        <end position="83"/>
    </location>
</feature>
<keyword evidence="3" id="KW-1185">Reference proteome</keyword>
<proteinExistence type="predicted"/>
<comment type="caution">
    <text evidence="2">The sequence shown here is derived from an EMBL/GenBank/DDBJ whole genome shotgun (WGS) entry which is preliminary data.</text>
</comment>